<dbReference type="AlphaFoldDB" id="A0A2R6NUY1"/>
<proteinExistence type="predicted"/>
<organism evidence="1 2">
    <name type="scientific">Hermanssonia centrifuga</name>
    <dbReference type="NCBI Taxonomy" id="98765"/>
    <lineage>
        <taxon>Eukaryota</taxon>
        <taxon>Fungi</taxon>
        <taxon>Dikarya</taxon>
        <taxon>Basidiomycota</taxon>
        <taxon>Agaricomycotina</taxon>
        <taxon>Agaricomycetes</taxon>
        <taxon>Polyporales</taxon>
        <taxon>Meruliaceae</taxon>
        <taxon>Hermanssonia</taxon>
    </lineage>
</organism>
<name>A0A2R6NUY1_9APHY</name>
<protein>
    <submittedName>
        <fullName evidence="1">Uncharacterized protein</fullName>
    </submittedName>
</protein>
<gene>
    <name evidence="1" type="ORF">PHLCEN_2v7987</name>
</gene>
<comment type="caution">
    <text evidence="1">The sequence shown here is derived from an EMBL/GenBank/DDBJ whole genome shotgun (WGS) entry which is preliminary data.</text>
</comment>
<evidence type="ECO:0000313" key="2">
    <source>
        <dbReference type="Proteomes" id="UP000186601"/>
    </source>
</evidence>
<dbReference type="Proteomes" id="UP000186601">
    <property type="component" value="Unassembled WGS sequence"/>
</dbReference>
<dbReference type="EMBL" id="MLYV02000804">
    <property type="protein sequence ID" value="PSR77252.1"/>
    <property type="molecule type" value="Genomic_DNA"/>
</dbReference>
<keyword evidence="2" id="KW-1185">Reference proteome</keyword>
<accession>A0A2R6NUY1</accession>
<evidence type="ECO:0000313" key="1">
    <source>
        <dbReference type="EMBL" id="PSR77252.1"/>
    </source>
</evidence>
<sequence>MEIGSDGYRPSHVRNSEDRIAAGLDVCLQLRNRTGDFVFPESYGAQLFSGDVFNLLVQFRFLEDSKIGRRLYEDMPAVP</sequence>
<reference evidence="1 2" key="1">
    <citation type="submission" date="2018-02" db="EMBL/GenBank/DDBJ databases">
        <title>Genome sequence of the basidiomycete white-rot fungus Phlebia centrifuga.</title>
        <authorList>
            <person name="Granchi Z."/>
            <person name="Peng M."/>
            <person name="de Vries R.P."/>
            <person name="Hilden K."/>
            <person name="Makela M.R."/>
            <person name="Grigoriev I."/>
            <person name="Riley R."/>
        </authorList>
    </citation>
    <scope>NUCLEOTIDE SEQUENCE [LARGE SCALE GENOMIC DNA]</scope>
    <source>
        <strain evidence="1 2">FBCC195</strain>
    </source>
</reference>